<reference evidence="2" key="4">
    <citation type="submission" date="2015-11" db="EMBL/GenBank/DDBJ databases">
        <authorList>
            <consortium name="FlyBase"/>
        </authorList>
    </citation>
    <scope>NUCLEOTIDE SEQUENCE</scope>
    <source>
        <strain evidence="2">MV2-25</strain>
    </source>
</reference>
<dbReference type="EMBL" id="CH475686">
    <property type="protein sequence ID" value="KRT05247.1"/>
    <property type="molecule type" value="Genomic_DNA"/>
</dbReference>
<dbReference type="Bgee" id="FBgn0249300">
    <property type="expression patterns" value="Expressed in male reproductive system"/>
</dbReference>
<dbReference type="AlphaFoldDB" id="A0A0R3P0R6"/>
<feature type="compositionally biased region" description="Basic and acidic residues" evidence="1">
    <location>
        <begin position="1"/>
        <end position="18"/>
    </location>
</feature>
<accession>A0A0R3P0R6</accession>
<reference evidence="2" key="1">
    <citation type="journal article" date="2005" name="Genome Res.">
        <title>Comparative genome sequencing of Drosophila pseudoobscura: chromosomal, gene, and cis-element evolution.</title>
        <authorList>
            <person name="Richards S."/>
            <person name="Liu Y."/>
            <person name="Bettencourt B.R."/>
            <person name="Hradecky P."/>
            <person name="Letovsky S."/>
            <person name="Nielsen R."/>
            <person name="Thornton K."/>
            <person name="Hubisz M.J."/>
            <person name="Chen R."/>
            <person name="Meisel R.P."/>
            <person name="Couronne O."/>
            <person name="Hua S."/>
            <person name="Smith M.A."/>
            <person name="Zhang P."/>
            <person name="Liu J."/>
            <person name="Bussemaker H.J."/>
            <person name="van Batenburg M.F."/>
            <person name="Howells S.L."/>
            <person name="Scherer S.E."/>
            <person name="Sodergren E."/>
            <person name="Matthews B.B."/>
            <person name="Crosby M.A."/>
            <person name="Schroeder A.J."/>
            <person name="Ortiz-Barrientos D."/>
            <person name="Rives C.M."/>
            <person name="Metzker M.L."/>
            <person name="Muzny D.M."/>
            <person name="Scott G."/>
            <person name="Steffen D."/>
            <person name="Wheeler D.A."/>
            <person name="Worley K.C."/>
            <person name="Havlak P."/>
            <person name="Durbin K.J."/>
            <person name="Egan A."/>
            <person name="Gill R."/>
            <person name="Hume J."/>
            <person name="Morgan M.B."/>
            <person name="Miner G."/>
            <person name="Hamilton C."/>
            <person name="Huang Y."/>
            <person name="Waldron L."/>
            <person name="Verduzco D."/>
            <person name="Clerc-Blankenburg K.P."/>
            <person name="Dubchak I."/>
            <person name="Noor M.A."/>
            <person name="Anderson W."/>
            <person name="White K.P."/>
            <person name="Clark A.G."/>
            <person name="Schaeffer S.W."/>
            <person name="Gelbart W."/>
            <person name="Weinstock G.M."/>
            <person name="Gibbs R.A."/>
        </authorList>
    </citation>
    <scope>NUCLEOTIDE SEQUENCE [LARGE SCALE GENOMIC DNA]</scope>
    <source>
        <strain evidence="2">MV2-25</strain>
    </source>
</reference>
<reference evidence="2" key="3">
    <citation type="journal article" date="2012" name="PLoS ONE">
        <title>Mind the gap: upgrading genomes with Pacific Biosciences RS long-read sequencing technology.</title>
        <authorList>
            <person name="English A.C."/>
            <person name="Richards S."/>
            <person name="Han Y."/>
            <person name="Wang M."/>
            <person name="Vee V."/>
            <person name="Qu J."/>
            <person name="Qin X."/>
            <person name="Muzny D.M."/>
            <person name="Reid J.G."/>
            <person name="Worley K.C."/>
            <person name="Gibbs R.A."/>
        </authorList>
    </citation>
    <scope>NUCLEOTIDE SEQUENCE</scope>
    <source>
        <strain evidence="2">MV2-25</strain>
    </source>
</reference>
<evidence type="ECO:0000256" key="1">
    <source>
        <dbReference type="SAM" id="MobiDB-lite"/>
    </source>
</evidence>
<name>A0A0R3P0R6_DROPS</name>
<organism evidence="2">
    <name type="scientific">Drosophila pseudoobscura pseudoobscura</name>
    <name type="common">Fruit fly</name>
    <dbReference type="NCBI Taxonomy" id="46245"/>
    <lineage>
        <taxon>Eukaryota</taxon>
        <taxon>Metazoa</taxon>
        <taxon>Ecdysozoa</taxon>
        <taxon>Arthropoda</taxon>
        <taxon>Hexapoda</taxon>
        <taxon>Insecta</taxon>
        <taxon>Pterygota</taxon>
        <taxon>Neoptera</taxon>
        <taxon>Endopterygota</taxon>
        <taxon>Diptera</taxon>
        <taxon>Brachycera</taxon>
        <taxon>Muscomorpha</taxon>
        <taxon>Ephydroidea</taxon>
        <taxon>Drosophilidae</taxon>
        <taxon>Drosophila</taxon>
        <taxon>Sophophora</taxon>
    </lineage>
</organism>
<evidence type="ECO:0000313" key="2">
    <source>
        <dbReference type="EMBL" id="KRT05247.1"/>
    </source>
</evidence>
<reference evidence="2" key="2">
    <citation type="journal article" date="2007" name="Nature">
        <title>Evolution of genes and genomes on the Drosophila phylogeny.</title>
        <authorList>
            <consortium name="Drosophila 12 Genomes Consortium"/>
            <person name="Clark A.G."/>
            <person name="Eisen M.B."/>
            <person name="Smith D.R."/>
            <person name="Bergman C.M."/>
            <person name="Oliver B."/>
            <person name="Markow T.A."/>
            <person name="Kaufman T.C."/>
            <person name="Kellis M."/>
            <person name="Gelbart W."/>
            <person name="Iyer V.N."/>
            <person name="Pollard D.A."/>
            <person name="Sackton T.B."/>
            <person name="Larracuente A.M."/>
            <person name="Singh N.D."/>
            <person name="Abad J.P."/>
            <person name="Abt D.N."/>
            <person name="Adryan B."/>
            <person name="Aguade M."/>
            <person name="Akashi H."/>
            <person name="Anderson W.W."/>
            <person name="Aquadro C.F."/>
            <person name="Ardell D.H."/>
            <person name="Arguello R."/>
            <person name="Artieri C.G."/>
            <person name="Barbash D.A."/>
            <person name="Barker D."/>
            <person name="Barsanti P."/>
            <person name="Batterham P."/>
            <person name="Batzoglou S."/>
            <person name="Begun D."/>
            <person name="Bhutkar A."/>
            <person name="Blanco E."/>
            <person name="Bosak S.A."/>
            <person name="Bradley R.K."/>
            <person name="Brand A.D."/>
            <person name="Brent M.R."/>
            <person name="Brooks A.N."/>
            <person name="Brown R.H."/>
            <person name="Butlin R.K."/>
            <person name="Caggese C."/>
            <person name="Calvi B.R."/>
            <person name="Bernardo de Carvalho A."/>
            <person name="Caspi A."/>
            <person name="Castrezana S."/>
            <person name="Celniker S.E."/>
            <person name="Chang J.L."/>
            <person name="Chapple C."/>
            <person name="Chatterji S."/>
            <person name="Chinwalla A."/>
            <person name="Civetta A."/>
            <person name="Clifton S.W."/>
            <person name="Comeron J.M."/>
            <person name="Costello J.C."/>
            <person name="Coyne J.A."/>
            <person name="Daub J."/>
            <person name="David R.G."/>
            <person name="Delcher A.L."/>
            <person name="Delehaunty K."/>
            <person name="Do C.B."/>
            <person name="Ebling H."/>
            <person name="Edwards K."/>
            <person name="Eickbush T."/>
            <person name="Evans J.D."/>
            <person name="Filipski A."/>
            <person name="Findeiss S."/>
            <person name="Freyhult E."/>
            <person name="Fulton L."/>
            <person name="Fulton R."/>
            <person name="Garcia A.C."/>
            <person name="Gardiner A."/>
            <person name="Garfield D.A."/>
            <person name="Garvin B.E."/>
            <person name="Gibson G."/>
            <person name="Gilbert D."/>
            <person name="Gnerre S."/>
            <person name="Godfrey J."/>
            <person name="Good R."/>
            <person name="Gotea V."/>
            <person name="Gravely B."/>
            <person name="Greenberg A.J."/>
            <person name="Griffiths-Jones S."/>
            <person name="Gross S."/>
            <person name="Guigo R."/>
            <person name="Gustafson E.A."/>
            <person name="Haerty W."/>
            <person name="Hahn M.W."/>
            <person name="Halligan D.L."/>
            <person name="Halpern A.L."/>
            <person name="Halter G.M."/>
            <person name="Han M.V."/>
            <person name="Heger A."/>
            <person name="Hillier L."/>
            <person name="Hinrichs A.S."/>
            <person name="Holmes I."/>
            <person name="Hoskins R.A."/>
            <person name="Hubisz M.J."/>
            <person name="Hultmark D."/>
            <person name="Huntley M.A."/>
            <person name="Jaffe D.B."/>
            <person name="Jagadeeshan S."/>
            <person name="Jeck W.R."/>
            <person name="Johnson J."/>
            <person name="Jones C.D."/>
            <person name="Jordan W.C."/>
            <person name="Karpen G.H."/>
            <person name="Kataoka E."/>
            <person name="Keightley P.D."/>
            <person name="Kheradpour P."/>
            <person name="Kirkness E.F."/>
            <person name="Koerich L.B."/>
            <person name="Kristiansen K."/>
            <person name="Kudrna D."/>
            <person name="Kulathinal R.J."/>
            <person name="Kumar S."/>
            <person name="Kwok R."/>
            <person name="Lander E."/>
            <person name="Langley C.H."/>
            <person name="Lapoint R."/>
            <person name="Lazzaro B.P."/>
            <person name="Lee S.J."/>
            <person name="Levesque L."/>
            <person name="Li R."/>
            <person name="Lin C.F."/>
            <person name="Lin M.F."/>
            <person name="Lindblad-Toh K."/>
            <person name="Llopart A."/>
            <person name="Long M."/>
            <person name="Low L."/>
            <person name="Lozovsky E."/>
            <person name="Lu J."/>
            <person name="Luo M."/>
            <person name="Machado C.A."/>
            <person name="Makalowski W."/>
            <person name="Marzo M."/>
            <person name="Matsuda M."/>
            <person name="Matzkin L."/>
            <person name="McAllister B."/>
            <person name="McBride C.S."/>
            <person name="McKernan B."/>
            <person name="McKernan K."/>
            <person name="Mendez-Lago M."/>
            <person name="Minx P."/>
            <person name="Mollenhauer M.U."/>
            <person name="Montooth K."/>
            <person name="Mount S.M."/>
            <person name="Mu X."/>
            <person name="Myers E."/>
            <person name="Negre B."/>
            <person name="Newfeld S."/>
            <person name="Nielsen R."/>
            <person name="Noor M.A."/>
            <person name="O'Grady P."/>
            <person name="Pachter L."/>
            <person name="Papaceit M."/>
            <person name="Parisi M.J."/>
            <person name="Parisi M."/>
            <person name="Parts L."/>
            <person name="Pedersen J.S."/>
            <person name="Pesole G."/>
            <person name="Phillippy A.M."/>
            <person name="Ponting C.P."/>
            <person name="Pop M."/>
            <person name="Porcelli D."/>
            <person name="Powell J.R."/>
            <person name="Prohaska S."/>
            <person name="Pruitt K."/>
            <person name="Puig M."/>
            <person name="Quesneville H."/>
            <person name="Ram K.R."/>
            <person name="Rand D."/>
            <person name="Rasmussen M.D."/>
            <person name="Reed L.K."/>
            <person name="Reenan R."/>
            <person name="Reily A."/>
            <person name="Remington K.A."/>
            <person name="Rieger T.T."/>
            <person name="Ritchie M.G."/>
            <person name="Robin C."/>
            <person name="Rogers Y.H."/>
            <person name="Rohde C."/>
            <person name="Rozas J."/>
            <person name="Rubenfield M.J."/>
            <person name="Ruiz A."/>
            <person name="Russo S."/>
            <person name="Salzberg S.L."/>
            <person name="Sanchez-Gracia A."/>
            <person name="Saranga D.J."/>
            <person name="Sato H."/>
            <person name="Schaeffer S.W."/>
            <person name="Schatz M.C."/>
            <person name="Schlenke T."/>
            <person name="Schwartz R."/>
            <person name="Segarra C."/>
            <person name="Singh R.S."/>
            <person name="Sirot L."/>
            <person name="Sirota M."/>
            <person name="Sisneros N.B."/>
            <person name="Smith C.D."/>
            <person name="Smith T.F."/>
            <person name="Spieth J."/>
            <person name="Stage D.E."/>
            <person name="Stark A."/>
            <person name="Stephan W."/>
            <person name="Strausberg R.L."/>
            <person name="Strempel S."/>
            <person name="Sturgill D."/>
            <person name="Sutton G."/>
            <person name="Sutton G.G."/>
            <person name="Tao W."/>
            <person name="Teichmann S."/>
            <person name="Tobari Y.N."/>
            <person name="Tomimura Y."/>
            <person name="Tsolas J.M."/>
            <person name="Valente V.L."/>
            <person name="Venter E."/>
            <person name="Venter J.C."/>
            <person name="Vicario S."/>
            <person name="Vieira F.G."/>
            <person name="Vilella A.J."/>
            <person name="Villasante A."/>
            <person name="Walenz B."/>
            <person name="Wang J."/>
            <person name="Wasserman M."/>
            <person name="Watts T."/>
            <person name="Wilson D."/>
            <person name="Wilson R.K."/>
            <person name="Wing R.A."/>
            <person name="Wolfner M.F."/>
            <person name="Wong A."/>
            <person name="Wong G.K."/>
            <person name="Wu C.I."/>
            <person name="Wu G."/>
            <person name="Yamamoto D."/>
            <person name="Yang H.P."/>
            <person name="Yang S.P."/>
            <person name="Yorke J.A."/>
            <person name="Yoshida K."/>
            <person name="Zdobnov E."/>
            <person name="Zhang P."/>
            <person name="Zhang Y."/>
            <person name="Zimin A.V."/>
            <person name="Baldwin J."/>
            <person name="Abdouelleil A."/>
            <person name="Abdulkadir J."/>
            <person name="Abebe A."/>
            <person name="Abera B."/>
            <person name="Abreu J."/>
            <person name="Acer S.C."/>
            <person name="Aftuck L."/>
            <person name="Alexander A."/>
            <person name="An P."/>
            <person name="Anderson E."/>
            <person name="Anderson S."/>
            <person name="Arachi H."/>
            <person name="Azer M."/>
            <person name="Bachantsang P."/>
            <person name="Barry A."/>
            <person name="Bayul T."/>
            <person name="Berlin A."/>
            <person name="Bessette D."/>
            <person name="Bloom T."/>
            <person name="Blye J."/>
            <person name="Boguslavskiy L."/>
            <person name="Bonnet C."/>
            <person name="Boukhgalter B."/>
            <person name="Bourzgui I."/>
            <person name="Brown A."/>
            <person name="Cahill P."/>
            <person name="Channer S."/>
            <person name="Cheshatsang Y."/>
            <person name="Chuda L."/>
            <person name="Citroen M."/>
            <person name="Collymore A."/>
            <person name="Cooke P."/>
            <person name="Costello M."/>
            <person name="D'Aco K."/>
            <person name="Daza R."/>
            <person name="De Haan G."/>
            <person name="DeGray S."/>
            <person name="DeMaso C."/>
            <person name="Dhargay N."/>
            <person name="Dooley K."/>
            <person name="Dooley E."/>
            <person name="Doricent M."/>
            <person name="Dorje P."/>
            <person name="Dorjee K."/>
            <person name="Dupes A."/>
            <person name="Elong R."/>
            <person name="Falk J."/>
            <person name="Farina A."/>
            <person name="Faro S."/>
            <person name="Ferguson D."/>
            <person name="Fisher S."/>
            <person name="Foley C.D."/>
            <person name="Franke A."/>
            <person name="Friedrich D."/>
            <person name="Gadbois L."/>
            <person name="Gearin G."/>
            <person name="Gearin C.R."/>
            <person name="Giannoukos G."/>
            <person name="Goode T."/>
            <person name="Graham J."/>
            <person name="Grandbois E."/>
            <person name="Grewal S."/>
            <person name="Gyaltsen K."/>
            <person name="Hafez N."/>
            <person name="Hagos B."/>
            <person name="Hall J."/>
            <person name="Henson C."/>
            <person name="Hollinger A."/>
            <person name="Honan T."/>
            <person name="Huard M.D."/>
            <person name="Hughes L."/>
            <person name="Hurhula B."/>
            <person name="Husby M.E."/>
            <person name="Kamat A."/>
            <person name="Kanga B."/>
            <person name="Kashin S."/>
            <person name="Khazanovich D."/>
            <person name="Kisner P."/>
            <person name="Lance K."/>
            <person name="Lara M."/>
            <person name="Lee W."/>
            <person name="Lennon N."/>
            <person name="Letendre F."/>
            <person name="LeVine R."/>
            <person name="Lipovsky A."/>
            <person name="Liu X."/>
            <person name="Liu J."/>
            <person name="Liu S."/>
            <person name="Lokyitsang T."/>
            <person name="Lokyitsang Y."/>
            <person name="Lubonja R."/>
            <person name="Lui A."/>
            <person name="MacDonald P."/>
            <person name="Magnisalis V."/>
            <person name="Maru K."/>
            <person name="Matthews C."/>
            <person name="McCusker W."/>
            <person name="McDonough S."/>
            <person name="Mehta T."/>
            <person name="Meldrim J."/>
            <person name="Meneus L."/>
            <person name="Mihai O."/>
            <person name="Mihalev A."/>
            <person name="Mihova T."/>
            <person name="Mittelman R."/>
            <person name="Mlenga V."/>
            <person name="Montmayeur A."/>
            <person name="Mulrain L."/>
            <person name="Navidi A."/>
            <person name="Naylor J."/>
            <person name="Negash T."/>
            <person name="Nguyen T."/>
            <person name="Nguyen N."/>
            <person name="Nicol R."/>
            <person name="Norbu C."/>
            <person name="Norbu N."/>
            <person name="Novod N."/>
            <person name="O'Neill B."/>
            <person name="Osman S."/>
            <person name="Markiewicz E."/>
            <person name="Oyono O.L."/>
            <person name="Patti C."/>
            <person name="Phunkhang P."/>
            <person name="Pierre F."/>
            <person name="Priest M."/>
            <person name="Raghuraman S."/>
            <person name="Rege F."/>
            <person name="Reyes R."/>
            <person name="Rise C."/>
            <person name="Rogov P."/>
            <person name="Ross K."/>
            <person name="Ryan E."/>
            <person name="Settipalli S."/>
            <person name="Shea T."/>
            <person name="Sherpa N."/>
            <person name="Shi L."/>
            <person name="Shih D."/>
            <person name="Sparrow T."/>
            <person name="Spaulding J."/>
            <person name="Stalker J."/>
            <person name="Stange-Thomann N."/>
            <person name="Stavropoulos S."/>
            <person name="Stone C."/>
            <person name="Strader C."/>
            <person name="Tesfaye S."/>
            <person name="Thomson T."/>
            <person name="Thoulutsang Y."/>
            <person name="Thoulutsang D."/>
            <person name="Topham K."/>
            <person name="Topping I."/>
            <person name="Tsamla T."/>
            <person name="Vassiliev H."/>
            <person name="Vo A."/>
            <person name="Wangchuk T."/>
            <person name="Wangdi T."/>
            <person name="Weiand M."/>
            <person name="Wilkinson J."/>
            <person name="Wilson A."/>
            <person name="Yadav S."/>
            <person name="Young G."/>
            <person name="Yu Q."/>
            <person name="Zembek L."/>
            <person name="Zhong D."/>
            <person name="Zimmer A."/>
            <person name="Zwirko Z."/>
            <person name="Jaffe D.B."/>
            <person name="Alvarez P."/>
            <person name="Brockman W."/>
            <person name="Butler J."/>
            <person name="Chin C."/>
            <person name="Gnerre S."/>
            <person name="Grabherr M."/>
            <person name="Kleber M."/>
            <person name="Mauceli E."/>
            <person name="MacCallum I."/>
        </authorList>
    </citation>
    <scope>NUCLEOTIDE SEQUENCE [LARGE SCALE GENOMIC DNA]</scope>
    <source>
        <strain evidence="2">MV2-25</strain>
    </source>
</reference>
<feature type="compositionally biased region" description="Acidic residues" evidence="1">
    <location>
        <begin position="30"/>
        <end position="39"/>
    </location>
</feature>
<sequence length="64" mass="7501">MGWCHLLHDANDVPDDQHAPPATKRKKKDEEEEDEDENVNDLKYEFSGYIYPRPPFTTWPTVAI</sequence>
<proteinExistence type="predicted"/>
<gene>
    <name evidence="2" type="primary">Dpse\GA27937</name>
    <name evidence="2" type="ORF">Dpse_GA27937</name>
</gene>
<protein>
    <submittedName>
        <fullName evidence="2">Uncharacterized protein, isoform C</fullName>
    </submittedName>
</protein>
<feature type="region of interest" description="Disordered" evidence="1">
    <location>
        <begin position="1"/>
        <end position="41"/>
    </location>
</feature>